<evidence type="ECO:0000313" key="3">
    <source>
        <dbReference type="EMBL" id="KAJ3843205.1"/>
    </source>
</evidence>
<dbReference type="SUPFAM" id="SSF46689">
    <property type="entry name" value="Homeodomain-like"/>
    <property type="match status" value="1"/>
</dbReference>
<comment type="caution">
    <text evidence="3">The sequence shown here is derived from an EMBL/GenBank/DDBJ whole genome shotgun (WGS) entry which is preliminary data.</text>
</comment>
<sequence>MPPGGRNSFSTEDDDLLVKYLAQHSVVGGRKGTRIYKQLTDNASGQWPWSSRHPLQSWRARYMRDSDDFERRIRVFNRRQANTPSTQPSCSPNTLHDREEPSPSRKRKLKESPTQDSGKRIKRSKKDIPAAVANIGFVQVSQILGRRPAQARAEDKGEGCSRHVVQAKPPATTQSRVEKHAFPTLDDHNEYLFQEVNEDEEDDVEVNHMLTDPIEPDSDEPQLSKRRASLHSIPPSPRHDVRHKIPRDSSDGLTTTAADSGFFESPPPFPNLSDDIFAGSSDTDRPPRSISRSKPRPVPKLVESLFGGERHKQPSRRVYSSSSDSDSQLEGKRGKKQKTLGVYAIEPQWPPIRASRKQKSADLQQRVSGANGTAPSYSERSREQNQTLGFPGHTGSSSSLPSTNLVQPSRKGKERQIDIDTGDGFENPSLNQSPSKHETGRDAEEEEEEEEEPLFTQPTRVAPSPPLVDSSESGSETPEEEELDEEREMTEPGRLYEDDNDDDEPLFTQASDSQLFSHPTSPPGSSPHMSSIEPEPGPSSPNDNAQIPDPDPIADLSPPQSPIHHPFDLPEPLPQSHTQPPSPNNLLPDQIHPFDTPDPDDEQSQPSTPLPLAHAHRRSLTKRCEGEGITCSYGGCEETESTSD</sequence>
<organism evidence="3 4">
    <name type="scientific">Lentinula raphanica</name>
    <dbReference type="NCBI Taxonomy" id="153919"/>
    <lineage>
        <taxon>Eukaryota</taxon>
        <taxon>Fungi</taxon>
        <taxon>Dikarya</taxon>
        <taxon>Basidiomycota</taxon>
        <taxon>Agaricomycotina</taxon>
        <taxon>Agaricomycetes</taxon>
        <taxon>Agaricomycetidae</taxon>
        <taxon>Agaricales</taxon>
        <taxon>Marasmiineae</taxon>
        <taxon>Omphalotaceae</taxon>
        <taxon>Lentinula</taxon>
    </lineage>
</organism>
<proteinExistence type="predicted"/>
<feature type="compositionally biased region" description="Acidic residues" evidence="1">
    <location>
        <begin position="443"/>
        <end position="453"/>
    </location>
</feature>
<evidence type="ECO:0000313" key="4">
    <source>
        <dbReference type="Proteomes" id="UP001163846"/>
    </source>
</evidence>
<feature type="compositionally biased region" description="Acidic residues" evidence="1">
    <location>
        <begin position="477"/>
        <end position="488"/>
    </location>
</feature>
<feature type="region of interest" description="Disordered" evidence="1">
    <location>
        <begin position="196"/>
        <end position="619"/>
    </location>
</feature>
<dbReference type="Pfam" id="PF08914">
    <property type="entry name" value="Myb_Rap1"/>
    <property type="match status" value="1"/>
</dbReference>
<dbReference type="Gene3D" id="1.10.10.60">
    <property type="entry name" value="Homeodomain-like"/>
    <property type="match status" value="1"/>
</dbReference>
<dbReference type="Proteomes" id="UP001163846">
    <property type="component" value="Unassembled WGS sequence"/>
</dbReference>
<feature type="region of interest" description="Disordered" evidence="1">
    <location>
        <begin position="77"/>
        <end position="127"/>
    </location>
</feature>
<dbReference type="InterPro" id="IPR009057">
    <property type="entry name" value="Homeodomain-like_sf"/>
</dbReference>
<feature type="compositionally biased region" description="Polar residues" evidence="1">
    <location>
        <begin position="79"/>
        <end position="94"/>
    </location>
</feature>
<protein>
    <recommendedName>
        <fullName evidence="2">TERF2-interacting telomeric protein 1 Myb domain-containing protein</fullName>
    </recommendedName>
</protein>
<dbReference type="InterPro" id="IPR015010">
    <property type="entry name" value="TERF2IP_Myb"/>
</dbReference>
<feature type="compositionally biased region" description="Polar residues" evidence="1">
    <location>
        <begin position="575"/>
        <end position="587"/>
    </location>
</feature>
<evidence type="ECO:0000256" key="1">
    <source>
        <dbReference type="SAM" id="MobiDB-lite"/>
    </source>
</evidence>
<feature type="compositionally biased region" description="Polar residues" evidence="1">
    <location>
        <begin position="361"/>
        <end position="407"/>
    </location>
</feature>
<feature type="region of interest" description="Disordered" evidence="1">
    <location>
        <begin position="145"/>
        <end position="176"/>
    </location>
</feature>
<evidence type="ECO:0000259" key="2">
    <source>
        <dbReference type="Pfam" id="PF08914"/>
    </source>
</evidence>
<feature type="compositionally biased region" description="Basic and acidic residues" evidence="1">
    <location>
        <begin position="110"/>
        <end position="119"/>
    </location>
</feature>
<keyword evidence="4" id="KW-1185">Reference proteome</keyword>
<name>A0AA38PID8_9AGAR</name>
<dbReference type="AlphaFoldDB" id="A0AA38PID8"/>
<gene>
    <name evidence="3" type="ORF">F5878DRAFT_310169</name>
</gene>
<feature type="domain" description="TERF2-interacting telomeric protein 1 Myb" evidence="2">
    <location>
        <begin position="9"/>
        <end position="64"/>
    </location>
</feature>
<dbReference type="CDD" id="cd11655">
    <property type="entry name" value="rap1_myb-like"/>
    <property type="match status" value="1"/>
</dbReference>
<dbReference type="EMBL" id="MU805982">
    <property type="protein sequence ID" value="KAJ3843205.1"/>
    <property type="molecule type" value="Genomic_DNA"/>
</dbReference>
<reference evidence="3" key="1">
    <citation type="submission" date="2022-08" db="EMBL/GenBank/DDBJ databases">
        <authorList>
            <consortium name="DOE Joint Genome Institute"/>
            <person name="Min B."/>
            <person name="Riley R."/>
            <person name="Sierra-Patev S."/>
            <person name="Naranjo-Ortiz M."/>
            <person name="Looney B."/>
            <person name="Konkel Z."/>
            <person name="Slot J.C."/>
            <person name="Sakamoto Y."/>
            <person name="Steenwyk J.L."/>
            <person name="Rokas A."/>
            <person name="Carro J."/>
            <person name="Camarero S."/>
            <person name="Ferreira P."/>
            <person name="Molpeceres G."/>
            <person name="Ruiz-Duenas F.J."/>
            <person name="Serrano A."/>
            <person name="Henrissat B."/>
            <person name="Drula E."/>
            <person name="Hughes K.W."/>
            <person name="Mata J.L."/>
            <person name="Ishikawa N.K."/>
            <person name="Vargas-Isla R."/>
            <person name="Ushijima S."/>
            <person name="Smith C.A."/>
            <person name="Ahrendt S."/>
            <person name="Andreopoulos W."/>
            <person name="He G."/>
            <person name="Labutti K."/>
            <person name="Lipzen A."/>
            <person name="Ng V."/>
            <person name="Sandor L."/>
            <person name="Barry K."/>
            <person name="Martinez A.T."/>
            <person name="Xiao Y."/>
            <person name="Gibbons J.G."/>
            <person name="Terashima K."/>
            <person name="Hibbett D.S."/>
            <person name="Grigoriev I.V."/>
        </authorList>
    </citation>
    <scope>NUCLEOTIDE SEQUENCE</scope>
    <source>
        <strain evidence="3">TFB9207</strain>
    </source>
</reference>
<feature type="compositionally biased region" description="Basic and acidic residues" evidence="1">
    <location>
        <begin position="152"/>
        <end position="161"/>
    </location>
</feature>
<accession>A0AA38PID8</accession>